<dbReference type="RefSeq" id="WP_116687076.1">
    <property type="nucleotide sequence ID" value="NZ_CAWNYD010000003.1"/>
</dbReference>
<dbReference type="PANTHER" id="PTHR37839:SF1">
    <property type="entry name" value="NA(+)-TRANSLOCATING NADH-QUINONE REDUCTASE SUBUNIT A"/>
    <property type="match status" value="1"/>
</dbReference>
<proteinExistence type="inferred from homology"/>
<reference evidence="12 13" key="1">
    <citation type="submission" date="2018-04" db="EMBL/GenBank/DDBJ databases">
        <title>Thalassorhabdus spongiae gen. nov., sp. nov., isolated from a marine sponge in South-West Iceland.</title>
        <authorList>
            <person name="Knobloch S."/>
            <person name="Daussin A."/>
            <person name="Johannsson R."/>
            <person name="Marteinsson V.T."/>
        </authorList>
    </citation>
    <scope>NUCLEOTIDE SEQUENCE [LARGE SCALE GENOMIC DNA]</scope>
    <source>
        <strain evidence="12 13">Hp12</strain>
    </source>
</reference>
<dbReference type="InterPro" id="IPR022615">
    <property type="entry name" value="NqrA_C_domain"/>
</dbReference>
<evidence type="ECO:0000256" key="3">
    <source>
        <dbReference type="ARBA" id="ARBA00023027"/>
    </source>
</evidence>
<keyword evidence="5 8" id="KW-0406">Ion transport</keyword>
<protein>
    <recommendedName>
        <fullName evidence="8">Na(+)-translocating NADH-quinone reductase subunit A</fullName>
        <shortName evidence="8">Na(+)-NQR subunit A</shortName>
        <shortName evidence="8">Na(+)-translocating NQR subunit A</shortName>
        <ecNumber evidence="8">7.2.1.1</ecNumber>
    </recommendedName>
    <alternativeName>
        <fullName evidence="8">NQR complex subunit A</fullName>
    </alternativeName>
    <alternativeName>
        <fullName evidence="8">NQR-1 subunit A</fullName>
    </alternativeName>
</protein>
<dbReference type="EC" id="7.2.1.1" evidence="8"/>
<dbReference type="PANTHER" id="PTHR37839">
    <property type="entry name" value="NA(+)-TRANSLOCATING NADH-QUINONE REDUCTASE SUBUNIT A"/>
    <property type="match status" value="1"/>
</dbReference>
<evidence type="ECO:0000256" key="8">
    <source>
        <dbReference type="HAMAP-Rule" id="MF_00425"/>
    </source>
</evidence>
<comment type="caution">
    <text evidence="12">The sequence shown here is derived from an EMBL/GenBank/DDBJ whole genome shotgun (WGS) entry which is preliminary data.</text>
</comment>
<comment type="catalytic activity">
    <reaction evidence="8">
        <text>a ubiquinone + n Na(+)(in) + NADH + H(+) = a ubiquinol + n Na(+)(out) + NAD(+)</text>
        <dbReference type="Rhea" id="RHEA:47748"/>
        <dbReference type="Rhea" id="RHEA-COMP:9565"/>
        <dbReference type="Rhea" id="RHEA-COMP:9566"/>
        <dbReference type="ChEBI" id="CHEBI:15378"/>
        <dbReference type="ChEBI" id="CHEBI:16389"/>
        <dbReference type="ChEBI" id="CHEBI:17976"/>
        <dbReference type="ChEBI" id="CHEBI:29101"/>
        <dbReference type="ChEBI" id="CHEBI:57540"/>
        <dbReference type="ChEBI" id="CHEBI:57945"/>
        <dbReference type="EC" id="7.2.1.1"/>
    </reaction>
</comment>
<keyword evidence="3 8" id="KW-0520">NAD</keyword>
<dbReference type="GO" id="GO:0016655">
    <property type="term" value="F:oxidoreductase activity, acting on NAD(P)H, quinone or similar compound as acceptor"/>
    <property type="evidence" value="ECO:0007669"/>
    <property type="project" value="UniProtKB-UniRule"/>
</dbReference>
<dbReference type="Pfam" id="PF24836">
    <property type="entry name" value="NQRA_2nd"/>
    <property type="match status" value="1"/>
</dbReference>
<comment type="subunit">
    <text evidence="8">Composed of six subunits; NqrA, NqrB, NqrC, NqrD, NqrE and NqrF.</text>
</comment>
<keyword evidence="4 8" id="KW-0915">Sodium</keyword>
<accession>A0A2V1GYM4</accession>
<dbReference type="Proteomes" id="UP000244906">
    <property type="component" value="Unassembled WGS sequence"/>
</dbReference>
<dbReference type="GO" id="GO:0006814">
    <property type="term" value="P:sodium ion transport"/>
    <property type="evidence" value="ECO:0007669"/>
    <property type="project" value="UniProtKB-UniRule"/>
</dbReference>
<dbReference type="InterPro" id="IPR056148">
    <property type="entry name" value="NQRA_2nd"/>
</dbReference>
<name>A0A2V1GYM4_9GAMM</name>
<evidence type="ECO:0000259" key="11">
    <source>
        <dbReference type="Pfam" id="PF24836"/>
    </source>
</evidence>
<dbReference type="OrthoDB" id="9774536at2"/>
<evidence type="ECO:0000256" key="7">
    <source>
        <dbReference type="ARBA" id="ARBA00023201"/>
    </source>
</evidence>
<evidence type="ECO:0000259" key="10">
    <source>
        <dbReference type="Pfam" id="PF11973"/>
    </source>
</evidence>
<feature type="domain" description="NqrA second alpha/beta" evidence="11">
    <location>
        <begin position="114"/>
        <end position="256"/>
    </location>
</feature>
<dbReference type="NCBIfam" id="NF003759">
    <property type="entry name" value="PRK05352.1-2"/>
    <property type="match status" value="1"/>
</dbReference>
<comment type="similarity">
    <text evidence="8">Belongs to the NqrA family.</text>
</comment>
<dbReference type="EMBL" id="QDDL01000003">
    <property type="protein sequence ID" value="PVZ69745.1"/>
    <property type="molecule type" value="Genomic_DNA"/>
</dbReference>
<keyword evidence="6 8" id="KW-0830">Ubiquinone</keyword>
<organism evidence="12 13">
    <name type="scientific">Pelagibaculum spongiae</name>
    <dbReference type="NCBI Taxonomy" id="2080658"/>
    <lineage>
        <taxon>Bacteria</taxon>
        <taxon>Pseudomonadati</taxon>
        <taxon>Pseudomonadota</taxon>
        <taxon>Gammaproteobacteria</taxon>
        <taxon>Oceanospirillales</taxon>
        <taxon>Pelagibaculum</taxon>
    </lineage>
</organism>
<sequence>MHKISKGLDLPISGKPDFNQTTSLNVKSVALLGEDYFGLRPTMLVQVGDQVKLGQPLFSDKKNLGVIFTAPGAGKVTAINRGARRALQSVVIELQGDEAESFESWSVDQLATIEREKVQQNLINSGLWTSLRTRPYSKVPSPESKASAIFINAMDTNPLAADPAQVLAERAEDFARGVTVLSRLTEGKVFVCHEASQKLSVSGSNVSVEAFSGPHPAGLSGTHIHTLQPASKERPVWSVNYQDVIAIGHLFVTGKLDTSRLISLAGPMVKKPGLVKTRIGASIEEITAGALQAGDVRVISGSVLAGAKAHGPLAYLGRYDLQISVIEEGYKQEFMGWAVPGTKKFSMTNTFVSALKRKGLSLPFTSSFNGSKRAMVPIGVYEKVMPLDLLPTQLLRALAVGDMENAEALGALELAEEDLGLCTYVCPGKFDFGPILRANLTQIEKES</sequence>
<feature type="domain" description="Na(+)-translocating NADH-quinone reductase subunit A C-terminal" evidence="10">
    <location>
        <begin position="262"/>
        <end position="310"/>
    </location>
</feature>
<evidence type="ECO:0000256" key="1">
    <source>
        <dbReference type="ARBA" id="ARBA00022448"/>
    </source>
</evidence>
<feature type="domain" description="NqrA N-terminal barrel-sandwich hybrid" evidence="9">
    <location>
        <begin position="3"/>
        <end position="94"/>
    </location>
</feature>
<dbReference type="HAMAP" id="MF_00425">
    <property type="entry name" value="NqrA"/>
    <property type="match status" value="1"/>
</dbReference>
<keyword evidence="13" id="KW-1185">Reference proteome</keyword>
<dbReference type="NCBIfam" id="TIGR01936">
    <property type="entry name" value="nqrA"/>
    <property type="match status" value="1"/>
</dbReference>
<keyword evidence="2 8" id="KW-1278">Translocase</keyword>
<dbReference type="InterPro" id="IPR056147">
    <property type="entry name" value="NQRA_N"/>
</dbReference>
<comment type="function">
    <text evidence="8">NQR complex catalyzes the reduction of ubiquinone-1 to ubiquinol by two successive reactions, coupled with the transport of Na(+) ions from the cytoplasm to the periplasm. NqrA to NqrE are probably involved in the second step, the conversion of ubisemiquinone to ubiquinol.</text>
</comment>
<dbReference type="Pfam" id="PF05896">
    <property type="entry name" value="NQRA_N"/>
    <property type="match status" value="1"/>
</dbReference>
<dbReference type="InterPro" id="IPR008703">
    <property type="entry name" value="NqrA"/>
</dbReference>
<evidence type="ECO:0000256" key="4">
    <source>
        <dbReference type="ARBA" id="ARBA00023053"/>
    </source>
</evidence>
<evidence type="ECO:0000313" key="13">
    <source>
        <dbReference type="Proteomes" id="UP000244906"/>
    </source>
</evidence>
<gene>
    <name evidence="8" type="primary">nqrA</name>
    <name evidence="12" type="ORF">DC094_10630</name>
</gene>
<evidence type="ECO:0000256" key="5">
    <source>
        <dbReference type="ARBA" id="ARBA00023065"/>
    </source>
</evidence>
<evidence type="ECO:0000313" key="12">
    <source>
        <dbReference type="EMBL" id="PVZ69745.1"/>
    </source>
</evidence>
<dbReference type="AlphaFoldDB" id="A0A2V1GYM4"/>
<keyword evidence="1 8" id="KW-0813">Transport</keyword>
<keyword evidence="7 8" id="KW-0739">Sodium transport</keyword>
<evidence type="ECO:0000256" key="6">
    <source>
        <dbReference type="ARBA" id="ARBA00023075"/>
    </source>
</evidence>
<dbReference type="Pfam" id="PF11973">
    <property type="entry name" value="NQRA_SLBB"/>
    <property type="match status" value="1"/>
</dbReference>
<evidence type="ECO:0000259" key="9">
    <source>
        <dbReference type="Pfam" id="PF05896"/>
    </source>
</evidence>
<evidence type="ECO:0000256" key="2">
    <source>
        <dbReference type="ARBA" id="ARBA00022967"/>
    </source>
</evidence>